<dbReference type="GO" id="GO:0042802">
    <property type="term" value="F:identical protein binding"/>
    <property type="evidence" value="ECO:0007669"/>
    <property type="project" value="TreeGrafter"/>
</dbReference>
<evidence type="ECO:0000256" key="2">
    <source>
        <dbReference type="ARBA" id="ARBA00022576"/>
    </source>
</evidence>
<comment type="cofactor">
    <cofactor evidence="1">
        <name>pyridoxal 5'-phosphate</name>
        <dbReference type="ChEBI" id="CHEBI:597326"/>
    </cofactor>
</comment>
<dbReference type="InterPro" id="IPR015424">
    <property type="entry name" value="PyrdxlP-dep_Trfase"/>
</dbReference>
<sequence length="389" mass="42366">MKYQEIEDQQLIPLYAKRGISLERGEGVWVYDEQGKKYLDLMTGYGPNILGHAHPAVTRAISEQAGKLLSCHHSFYNQQRGALTEKLVSIINAIGTGISLNRIFYNNSGAESVEAAIKFARVASGKSGMIATKMAYHGRTFGALAATGSDKYRTPYAPMLESFVHVPYEDIGAMEAAITPDIGAVILEPIQGESGIRLPYPKYLQEVRALCDRHGLLLILDEVQTGFRTGSWFAFQQSGMMPDILCISKALASGLPAGVTAVTEAVSQKIPKGTHGNTFGGNPLICAASLATIEAIERDDLNTQARETGAYFLAQLKNLTNRNIREARGQGLMIALELKDKCTPYVKKLQDEGILVIQTGSNTIRFLPALIIEREHIDLVIGKLADILG</sequence>
<dbReference type="AlphaFoldDB" id="A0A1J5IU58"/>
<organism evidence="6 7">
    <name type="scientific">Candidatus Wirthbacteria bacterium CG2_30_54_11</name>
    <dbReference type="NCBI Taxonomy" id="1817892"/>
    <lineage>
        <taxon>Bacteria</taxon>
        <taxon>Candidatus Wirthbacteria</taxon>
    </lineage>
</organism>
<dbReference type="GO" id="GO:0030170">
    <property type="term" value="F:pyridoxal phosphate binding"/>
    <property type="evidence" value="ECO:0007669"/>
    <property type="project" value="InterPro"/>
</dbReference>
<dbReference type="InterPro" id="IPR015421">
    <property type="entry name" value="PyrdxlP-dep_Trfase_major"/>
</dbReference>
<evidence type="ECO:0000313" key="6">
    <source>
        <dbReference type="EMBL" id="OIP96703.1"/>
    </source>
</evidence>
<dbReference type="GO" id="GO:0008483">
    <property type="term" value="F:transaminase activity"/>
    <property type="evidence" value="ECO:0007669"/>
    <property type="project" value="UniProtKB-KW"/>
</dbReference>
<comment type="caution">
    <text evidence="6">The sequence shown here is derived from an EMBL/GenBank/DDBJ whole genome shotgun (WGS) entry which is preliminary data.</text>
</comment>
<dbReference type="PIRSF" id="PIRSF000521">
    <property type="entry name" value="Transaminase_4ab_Lys_Orn"/>
    <property type="match status" value="1"/>
</dbReference>
<reference evidence="6 7" key="1">
    <citation type="journal article" date="2016" name="Environ. Microbiol.">
        <title>Genomic resolution of a cold subsurface aquifer community provides metabolic insights for novel microbes adapted to high CO concentrations.</title>
        <authorList>
            <person name="Probst A.J."/>
            <person name="Castelle C.J."/>
            <person name="Singh A."/>
            <person name="Brown C.T."/>
            <person name="Anantharaman K."/>
            <person name="Sharon I."/>
            <person name="Hug L.A."/>
            <person name="Burstein D."/>
            <person name="Emerson J.B."/>
            <person name="Thomas B.C."/>
            <person name="Banfield J.F."/>
        </authorList>
    </citation>
    <scope>NUCLEOTIDE SEQUENCE [LARGE SCALE GENOMIC DNA]</scope>
    <source>
        <strain evidence="6">CG2_30_54_11</strain>
    </source>
</reference>
<dbReference type="CDD" id="cd00610">
    <property type="entry name" value="OAT_like"/>
    <property type="match status" value="1"/>
</dbReference>
<dbReference type="InterPro" id="IPR050103">
    <property type="entry name" value="Class-III_PLP-dep_AT"/>
</dbReference>
<proteinExistence type="inferred from homology"/>
<keyword evidence="3 6" id="KW-0808">Transferase</keyword>
<comment type="similarity">
    <text evidence="5">Belongs to the class-III pyridoxal-phosphate-dependent aminotransferase family.</text>
</comment>
<name>A0A1J5IU58_9BACT</name>
<dbReference type="Gene3D" id="3.90.1150.10">
    <property type="entry name" value="Aspartate Aminotransferase, domain 1"/>
    <property type="match status" value="1"/>
</dbReference>
<dbReference type="InterPro" id="IPR015422">
    <property type="entry name" value="PyrdxlP-dep_Trfase_small"/>
</dbReference>
<dbReference type="Gene3D" id="3.40.640.10">
    <property type="entry name" value="Type I PLP-dependent aspartate aminotransferase-like (Major domain)"/>
    <property type="match status" value="1"/>
</dbReference>
<dbReference type="PANTHER" id="PTHR11986">
    <property type="entry name" value="AMINOTRANSFERASE CLASS III"/>
    <property type="match status" value="1"/>
</dbReference>
<keyword evidence="2 6" id="KW-0032">Aminotransferase</keyword>
<dbReference type="STRING" id="1817892.AUK40_04615"/>
<dbReference type="Pfam" id="PF00202">
    <property type="entry name" value="Aminotran_3"/>
    <property type="match status" value="1"/>
</dbReference>
<evidence type="ECO:0000256" key="1">
    <source>
        <dbReference type="ARBA" id="ARBA00001933"/>
    </source>
</evidence>
<evidence type="ECO:0000313" key="7">
    <source>
        <dbReference type="Proteomes" id="UP000183245"/>
    </source>
</evidence>
<dbReference type="InterPro" id="IPR049704">
    <property type="entry name" value="Aminotrans_3_PPA_site"/>
</dbReference>
<keyword evidence="4 5" id="KW-0663">Pyridoxal phosphate</keyword>
<dbReference type="FunFam" id="3.40.640.10:FF:000004">
    <property type="entry name" value="Acetylornithine aminotransferase"/>
    <property type="match status" value="1"/>
</dbReference>
<dbReference type="EMBL" id="MNZT01000080">
    <property type="protein sequence ID" value="OIP96703.1"/>
    <property type="molecule type" value="Genomic_DNA"/>
</dbReference>
<dbReference type="PROSITE" id="PS00600">
    <property type="entry name" value="AA_TRANSFER_CLASS_3"/>
    <property type="match status" value="1"/>
</dbReference>
<evidence type="ECO:0000256" key="3">
    <source>
        <dbReference type="ARBA" id="ARBA00022679"/>
    </source>
</evidence>
<accession>A0A1J5IU58</accession>
<dbReference type="SUPFAM" id="SSF53383">
    <property type="entry name" value="PLP-dependent transferases"/>
    <property type="match status" value="1"/>
</dbReference>
<dbReference type="PANTHER" id="PTHR11986:SF79">
    <property type="entry name" value="ACETYLORNITHINE AMINOTRANSFERASE, MITOCHONDRIAL"/>
    <property type="match status" value="1"/>
</dbReference>
<evidence type="ECO:0000256" key="5">
    <source>
        <dbReference type="RuleBase" id="RU003560"/>
    </source>
</evidence>
<dbReference type="Proteomes" id="UP000183245">
    <property type="component" value="Unassembled WGS sequence"/>
</dbReference>
<dbReference type="InterPro" id="IPR005814">
    <property type="entry name" value="Aminotrans_3"/>
</dbReference>
<gene>
    <name evidence="6" type="ORF">AUK40_04615</name>
</gene>
<evidence type="ECO:0000256" key="4">
    <source>
        <dbReference type="ARBA" id="ARBA00022898"/>
    </source>
</evidence>
<protein>
    <submittedName>
        <fullName evidence="6">Aspartate aminotransferase family protein</fullName>
    </submittedName>
</protein>